<gene>
    <name evidence="2" type="ORF">EDD80_108137</name>
</gene>
<dbReference type="Proteomes" id="UP000295807">
    <property type="component" value="Unassembled WGS sequence"/>
</dbReference>
<dbReference type="SUPFAM" id="SSF69572">
    <property type="entry name" value="Activating enzymes of the ubiquitin-like proteins"/>
    <property type="match status" value="1"/>
</dbReference>
<dbReference type="OrthoDB" id="5149792at2"/>
<name>A0A4V6NZ25_9SPHI</name>
<evidence type="ECO:0000313" key="2">
    <source>
        <dbReference type="EMBL" id="TCS86344.1"/>
    </source>
</evidence>
<dbReference type="InterPro" id="IPR000594">
    <property type="entry name" value="ThiF_NAD_FAD-bd"/>
</dbReference>
<dbReference type="InterPro" id="IPR045886">
    <property type="entry name" value="ThiF/MoeB/HesA"/>
</dbReference>
<dbReference type="Gene3D" id="3.40.50.720">
    <property type="entry name" value="NAD(P)-binding Rossmann-like Domain"/>
    <property type="match status" value="1"/>
</dbReference>
<organism evidence="2 3">
    <name type="scientific">Anseongella ginsenosidimutans</name>
    <dbReference type="NCBI Taxonomy" id="496056"/>
    <lineage>
        <taxon>Bacteria</taxon>
        <taxon>Pseudomonadati</taxon>
        <taxon>Bacteroidota</taxon>
        <taxon>Sphingobacteriia</taxon>
        <taxon>Sphingobacteriales</taxon>
        <taxon>Sphingobacteriaceae</taxon>
        <taxon>Anseongella</taxon>
    </lineage>
</organism>
<dbReference type="Pfam" id="PF00899">
    <property type="entry name" value="ThiF"/>
    <property type="match status" value="1"/>
</dbReference>
<dbReference type="PANTHER" id="PTHR43267">
    <property type="entry name" value="TRNA THREONYLCARBAMOYLADENOSINE DEHYDRATASE"/>
    <property type="match status" value="1"/>
</dbReference>
<evidence type="ECO:0000259" key="1">
    <source>
        <dbReference type="Pfam" id="PF00899"/>
    </source>
</evidence>
<dbReference type="InterPro" id="IPR035985">
    <property type="entry name" value="Ubiquitin-activating_enz"/>
</dbReference>
<sequence>MNIAVHKKKTGTLSNIYRPDFFRLQKPADKERFTALIDSGPLFLHDEIFGQLGELLKCRHPSRQLSREESEALIAEHTGPCLDEYGVWVYYPWNARLVHLLDKEEFAEVRTSRNKYKITSEEQALLSSKKVGVIGLSVGQSVAVTMAMERSFGEIRLADFDILELTNLNRIRTGLSNLGLKKVIAVAREIAEIDPFLRVTIFDEGLTEENMDTFFTGGGVLDAVIDECDGIDIKIACRQKARELGVPVLMEASDKCTIDVERFDLEPSRSLLHGYIDHLDISRLKHLKTNEEKIPYLAPMVGIDTMSARLKASALEVGHSITTWPQLASAVVMGGGALGDIWRRIALDQFRESGRYFIDMEELTGNKTVQGSLTGEKEILPAPLTVSGMAAGLDRYLSERREATFAPPEHIIRELVRAAGMAPSGGNSQPWKWVYKKGTLFLFLDKQEAYSYMNFRDTASYIALGAAIENLVLKAEQYGLRIKGDYFPLPDNDSLTSAFSFHESSSAGEGVEPVVEGGLADFIEKRHTNRKFPPRELLPPAILDELKGIAETIPGVRLTYIHALDEIIETGKIIGITDRYRILTPESNHDFIQREMRWTEEEAVSSRTGMDVNTLELRESELIGLKFIRDPEVVSFISKINGGHLLKNASVKNAAAASVFGLLTVPSFSSMNFLNGGRASQRLWLKATQLGLAFHPMNVPLAYFARLKHESSGLSAERRAEVEALYSKFRKIFGHSAEREEIYLFRLFKAEEPSVRSYRKQVDDILTCI</sequence>
<dbReference type="NCBIfam" id="NF005901">
    <property type="entry name" value="PRK07877.1"/>
    <property type="match status" value="1"/>
</dbReference>
<dbReference type="AlphaFoldDB" id="A0A4V6NZ25"/>
<dbReference type="PANTHER" id="PTHR43267:SF3">
    <property type="entry name" value="THIF PROTEIN"/>
    <property type="match status" value="1"/>
</dbReference>
<feature type="domain" description="THIF-type NAD/FAD binding fold" evidence="1">
    <location>
        <begin position="117"/>
        <end position="252"/>
    </location>
</feature>
<dbReference type="SUPFAM" id="SSF55469">
    <property type="entry name" value="FMN-dependent nitroreductase-like"/>
    <property type="match status" value="1"/>
</dbReference>
<dbReference type="GO" id="GO:0061504">
    <property type="term" value="P:cyclic threonylcarbamoyladenosine biosynthetic process"/>
    <property type="evidence" value="ECO:0007669"/>
    <property type="project" value="TreeGrafter"/>
</dbReference>
<dbReference type="GO" id="GO:0008641">
    <property type="term" value="F:ubiquitin-like modifier activating enzyme activity"/>
    <property type="evidence" value="ECO:0007669"/>
    <property type="project" value="InterPro"/>
</dbReference>
<dbReference type="GO" id="GO:0061503">
    <property type="term" value="F:tRNA threonylcarbamoyladenosine dehydratase"/>
    <property type="evidence" value="ECO:0007669"/>
    <property type="project" value="TreeGrafter"/>
</dbReference>
<protein>
    <submittedName>
        <fullName evidence="2">ThiF family protein</fullName>
    </submittedName>
</protein>
<comment type="caution">
    <text evidence="2">The sequence shown here is derived from an EMBL/GenBank/DDBJ whole genome shotgun (WGS) entry which is preliminary data.</text>
</comment>
<evidence type="ECO:0000313" key="3">
    <source>
        <dbReference type="Proteomes" id="UP000295807"/>
    </source>
</evidence>
<dbReference type="RefSeq" id="WP_132129745.1">
    <property type="nucleotide sequence ID" value="NZ_SMAD01000008.1"/>
</dbReference>
<dbReference type="GO" id="GO:0016491">
    <property type="term" value="F:oxidoreductase activity"/>
    <property type="evidence" value="ECO:0007669"/>
    <property type="project" value="InterPro"/>
</dbReference>
<reference evidence="2 3" key="1">
    <citation type="submission" date="2019-03" db="EMBL/GenBank/DDBJ databases">
        <title>Genomic Encyclopedia of Type Strains, Phase IV (KMG-IV): sequencing the most valuable type-strain genomes for metagenomic binning, comparative biology and taxonomic classification.</title>
        <authorList>
            <person name="Goeker M."/>
        </authorList>
    </citation>
    <scope>NUCLEOTIDE SEQUENCE [LARGE SCALE GENOMIC DNA]</scope>
    <source>
        <strain evidence="2 3">DSM 21100</strain>
    </source>
</reference>
<accession>A0A4V6NZ25</accession>
<proteinExistence type="predicted"/>
<dbReference type="InterPro" id="IPR000415">
    <property type="entry name" value="Nitroreductase-like"/>
</dbReference>
<dbReference type="EMBL" id="SMAD01000008">
    <property type="protein sequence ID" value="TCS86344.1"/>
    <property type="molecule type" value="Genomic_DNA"/>
</dbReference>
<keyword evidence="3" id="KW-1185">Reference proteome</keyword>
<dbReference type="Gene3D" id="3.40.109.10">
    <property type="entry name" value="NADH Oxidase"/>
    <property type="match status" value="2"/>
</dbReference>
<dbReference type="CDD" id="cd01483">
    <property type="entry name" value="E1_enzyme_family"/>
    <property type="match status" value="1"/>
</dbReference>